<dbReference type="GO" id="GO:0008153">
    <property type="term" value="P:4-aminobenzoate biosynthetic process"/>
    <property type="evidence" value="ECO:0007669"/>
    <property type="project" value="UniProtKB-UniRule"/>
</dbReference>
<keyword evidence="6 12" id="KW-0456">Lyase</keyword>
<dbReference type="InterPro" id="IPR043131">
    <property type="entry name" value="BCAT-like_N"/>
</dbReference>
<evidence type="ECO:0000256" key="1">
    <source>
        <dbReference type="ARBA" id="ARBA00001933"/>
    </source>
</evidence>
<dbReference type="EC" id="4.1.3.38" evidence="8 10"/>
<evidence type="ECO:0000256" key="10">
    <source>
        <dbReference type="NCBIfam" id="TIGR03461"/>
    </source>
</evidence>
<evidence type="ECO:0000313" key="12">
    <source>
        <dbReference type="EMBL" id="MDO6673821.1"/>
    </source>
</evidence>
<comment type="catalytic activity">
    <reaction evidence="9">
        <text>4-amino-4-deoxychorismate = 4-aminobenzoate + pyruvate + H(+)</text>
        <dbReference type="Rhea" id="RHEA:16201"/>
        <dbReference type="ChEBI" id="CHEBI:15361"/>
        <dbReference type="ChEBI" id="CHEBI:15378"/>
        <dbReference type="ChEBI" id="CHEBI:17836"/>
        <dbReference type="ChEBI" id="CHEBI:58406"/>
        <dbReference type="EC" id="4.1.3.38"/>
    </reaction>
</comment>
<dbReference type="GO" id="GO:0046656">
    <property type="term" value="P:folic acid biosynthetic process"/>
    <property type="evidence" value="ECO:0007669"/>
    <property type="project" value="UniProtKB-KW"/>
</dbReference>
<evidence type="ECO:0000256" key="11">
    <source>
        <dbReference type="SAM" id="MobiDB-lite"/>
    </source>
</evidence>
<dbReference type="SUPFAM" id="SSF56752">
    <property type="entry name" value="D-aminoacid aminotransferase-like PLP-dependent enzymes"/>
    <property type="match status" value="1"/>
</dbReference>
<evidence type="ECO:0000256" key="2">
    <source>
        <dbReference type="ARBA" id="ARBA00009320"/>
    </source>
</evidence>
<keyword evidence="4" id="KW-0663">Pyridoxal phosphate</keyword>
<feature type="region of interest" description="Disordered" evidence="11">
    <location>
        <begin position="1"/>
        <end position="28"/>
    </location>
</feature>
<proteinExistence type="inferred from homology"/>
<evidence type="ECO:0000313" key="13">
    <source>
        <dbReference type="Proteomes" id="UP001170481"/>
    </source>
</evidence>
<comment type="similarity">
    <text evidence="2">Belongs to the class-IV pyridoxal-phosphate-dependent aminotransferase family.</text>
</comment>
<accession>A0AAP4X2E3</accession>
<evidence type="ECO:0000256" key="7">
    <source>
        <dbReference type="ARBA" id="ARBA00035633"/>
    </source>
</evidence>
<evidence type="ECO:0000256" key="5">
    <source>
        <dbReference type="ARBA" id="ARBA00022909"/>
    </source>
</evidence>
<dbReference type="InterPro" id="IPR001544">
    <property type="entry name" value="Aminotrans_IV"/>
</dbReference>
<dbReference type="InterPro" id="IPR043132">
    <property type="entry name" value="BCAT-like_C"/>
</dbReference>
<comment type="pathway">
    <text evidence="7">Cofactor biosynthesis; tetrahydrofolate biosynthesis; 4-aminobenzoate from chorismate: step 2/2.</text>
</comment>
<feature type="compositionally biased region" description="Basic and acidic residues" evidence="11">
    <location>
        <begin position="10"/>
        <end position="27"/>
    </location>
</feature>
<keyword evidence="5" id="KW-0289">Folate biosynthesis</keyword>
<comment type="caution">
    <text evidence="12">The sequence shown here is derived from an EMBL/GenBank/DDBJ whole genome shotgun (WGS) entry which is preliminary data.</text>
</comment>
<dbReference type="InterPro" id="IPR017824">
    <property type="entry name" value="Aminodeoxychorismate_lyase_IV"/>
</dbReference>
<dbReference type="GO" id="GO:0030170">
    <property type="term" value="F:pyridoxal phosphate binding"/>
    <property type="evidence" value="ECO:0007669"/>
    <property type="project" value="InterPro"/>
</dbReference>
<evidence type="ECO:0000256" key="4">
    <source>
        <dbReference type="ARBA" id="ARBA00022898"/>
    </source>
</evidence>
<evidence type="ECO:0000256" key="3">
    <source>
        <dbReference type="ARBA" id="ARBA00011738"/>
    </source>
</evidence>
<dbReference type="PANTHER" id="PTHR42743:SF2">
    <property type="entry name" value="AMINODEOXYCHORISMATE LYASE"/>
    <property type="match status" value="1"/>
</dbReference>
<dbReference type="Gene3D" id="3.20.10.10">
    <property type="entry name" value="D-amino Acid Aminotransferase, subunit A, domain 2"/>
    <property type="match status" value="1"/>
</dbReference>
<organism evidence="12 13">
    <name type="scientific">Cobetia amphilecti</name>
    <dbReference type="NCBI Taxonomy" id="1055104"/>
    <lineage>
        <taxon>Bacteria</taxon>
        <taxon>Pseudomonadati</taxon>
        <taxon>Pseudomonadota</taxon>
        <taxon>Gammaproteobacteria</taxon>
        <taxon>Oceanospirillales</taxon>
        <taxon>Halomonadaceae</taxon>
        <taxon>Cobetia</taxon>
    </lineage>
</organism>
<name>A0AAP4X2E3_9GAMM</name>
<comment type="subunit">
    <text evidence="3">Homodimer.</text>
</comment>
<comment type="cofactor">
    <cofactor evidence="1">
        <name>pyridoxal 5'-phosphate</name>
        <dbReference type="ChEBI" id="CHEBI:597326"/>
    </cofactor>
</comment>
<dbReference type="GO" id="GO:0005829">
    <property type="term" value="C:cytosol"/>
    <property type="evidence" value="ECO:0007669"/>
    <property type="project" value="TreeGrafter"/>
</dbReference>
<sequence>MTTDASGSKSSDDRASDERSADDKRSLEALAADLPSDDRGLAYGEGVFETILVREGQPQLWSWHEARLTRGCQRLGIAAPSSAELAGCLAVCQGEGLEVLKLIVTGGSGGRGYRAPESPETRLRARATPFAVNQQARRGITARVCELRVAEQPALAGLKHLNRLENVLARREWSDTAISEGLLLNAQGELIEATSMNLAWYRDGRWFTPCLDRAGVEGTLLAALEAEMTFERVREGLESLAWAERVVVMNSVQGVWPLRTLLKPDGAILAEWKDEAHPALDELNHTVARLLGEPAN</sequence>
<evidence type="ECO:0000256" key="9">
    <source>
        <dbReference type="ARBA" id="ARBA00049529"/>
    </source>
</evidence>
<dbReference type="Pfam" id="PF01063">
    <property type="entry name" value="Aminotran_4"/>
    <property type="match status" value="1"/>
</dbReference>
<evidence type="ECO:0000256" key="6">
    <source>
        <dbReference type="ARBA" id="ARBA00023239"/>
    </source>
</evidence>
<dbReference type="NCBIfam" id="TIGR03461">
    <property type="entry name" value="pabC_Proteo"/>
    <property type="match status" value="1"/>
</dbReference>
<dbReference type="Proteomes" id="UP001170481">
    <property type="component" value="Unassembled WGS sequence"/>
</dbReference>
<evidence type="ECO:0000256" key="8">
    <source>
        <dbReference type="ARBA" id="ARBA00035676"/>
    </source>
</evidence>
<dbReference type="EMBL" id="JAUORK010000035">
    <property type="protein sequence ID" value="MDO6673821.1"/>
    <property type="molecule type" value="Genomic_DNA"/>
</dbReference>
<dbReference type="InterPro" id="IPR050571">
    <property type="entry name" value="Class-IV_PLP-Dep_Aminotrnsfr"/>
</dbReference>
<dbReference type="PANTHER" id="PTHR42743">
    <property type="entry name" value="AMINO-ACID AMINOTRANSFERASE"/>
    <property type="match status" value="1"/>
</dbReference>
<protein>
    <recommendedName>
        <fullName evidence="8 10">Aminodeoxychorismate lyase</fullName>
        <ecNumber evidence="8 10">4.1.3.38</ecNumber>
    </recommendedName>
</protein>
<dbReference type="AlphaFoldDB" id="A0AAP4X2E3"/>
<dbReference type="InterPro" id="IPR036038">
    <property type="entry name" value="Aminotransferase-like"/>
</dbReference>
<gene>
    <name evidence="12" type="primary">pabC</name>
    <name evidence="12" type="ORF">Q4535_17080</name>
</gene>
<reference evidence="12" key="1">
    <citation type="submission" date="2023-07" db="EMBL/GenBank/DDBJ databases">
        <title>Genome content predicts the carbon catabolic preferences of heterotrophic bacteria.</title>
        <authorList>
            <person name="Gralka M."/>
        </authorList>
    </citation>
    <scope>NUCLEOTIDE SEQUENCE</scope>
    <source>
        <strain evidence="12">C2R13</strain>
    </source>
</reference>
<dbReference type="GO" id="GO:0008696">
    <property type="term" value="F:4-amino-4-deoxychorismate lyase activity"/>
    <property type="evidence" value="ECO:0007669"/>
    <property type="project" value="UniProtKB-UniRule"/>
</dbReference>
<dbReference type="RefSeq" id="WP_303595573.1">
    <property type="nucleotide sequence ID" value="NZ_JAUORK010000035.1"/>
</dbReference>
<dbReference type="Gene3D" id="3.30.470.10">
    <property type="match status" value="1"/>
</dbReference>